<sequence>MHLESSEWLMIYLLGISVVVEAVFAMQSVEEFRLPWKRPTPCLIFDEVLEYQNCSSLDYSPLSEHVTGPEWVMFSKKNGSMITSQTYATPQQTVTFGKSNGIS</sequence>
<keyword evidence="1" id="KW-1133">Transmembrane helix</keyword>
<gene>
    <name evidence="2" type="ORF">NPIL_533651</name>
</gene>
<keyword evidence="1" id="KW-0472">Membrane</keyword>
<dbReference type="Proteomes" id="UP000887013">
    <property type="component" value="Unassembled WGS sequence"/>
</dbReference>
<organism evidence="2 3">
    <name type="scientific">Nephila pilipes</name>
    <name type="common">Giant wood spider</name>
    <name type="synonym">Nephila maculata</name>
    <dbReference type="NCBI Taxonomy" id="299642"/>
    <lineage>
        <taxon>Eukaryota</taxon>
        <taxon>Metazoa</taxon>
        <taxon>Ecdysozoa</taxon>
        <taxon>Arthropoda</taxon>
        <taxon>Chelicerata</taxon>
        <taxon>Arachnida</taxon>
        <taxon>Araneae</taxon>
        <taxon>Araneomorphae</taxon>
        <taxon>Entelegynae</taxon>
        <taxon>Araneoidea</taxon>
        <taxon>Nephilidae</taxon>
        <taxon>Nephila</taxon>
    </lineage>
</organism>
<feature type="transmembrane region" description="Helical" evidence="1">
    <location>
        <begin position="6"/>
        <end position="29"/>
    </location>
</feature>
<keyword evidence="1" id="KW-0812">Transmembrane</keyword>
<evidence type="ECO:0000313" key="2">
    <source>
        <dbReference type="EMBL" id="GFU18716.1"/>
    </source>
</evidence>
<reference evidence="2" key="1">
    <citation type="submission" date="2020-08" db="EMBL/GenBank/DDBJ databases">
        <title>Multicomponent nature underlies the extraordinary mechanical properties of spider dragline silk.</title>
        <authorList>
            <person name="Kono N."/>
            <person name="Nakamura H."/>
            <person name="Mori M."/>
            <person name="Yoshida Y."/>
            <person name="Ohtoshi R."/>
            <person name="Malay A.D."/>
            <person name="Moran D.A.P."/>
            <person name="Tomita M."/>
            <person name="Numata K."/>
            <person name="Arakawa K."/>
        </authorList>
    </citation>
    <scope>NUCLEOTIDE SEQUENCE</scope>
</reference>
<dbReference type="AlphaFoldDB" id="A0A8X6QF54"/>
<accession>A0A8X6QF54</accession>
<evidence type="ECO:0000313" key="3">
    <source>
        <dbReference type="Proteomes" id="UP000887013"/>
    </source>
</evidence>
<comment type="caution">
    <text evidence="2">The sequence shown here is derived from an EMBL/GenBank/DDBJ whole genome shotgun (WGS) entry which is preliminary data.</text>
</comment>
<name>A0A8X6QF54_NEPPI</name>
<keyword evidence="3" id="KW-1185">Reference proteome</keyword>
<proteinExistence type="predicted"/>
<protein>
    <submittedName>
        <fullName evidence="2">Uncharacterized protein</fullName>
    </submittedName>
</protein>
<dbReference type="EMBL" id="BMAW01030910">
    <property type="protein sequence ID" value="GFU18716.1"/>
    <property type="molecule type" value="Genomic_DNA"/>
</dbReference>
<evidence type="ECO:0000256" key="1">
    <source>
        <dbReference type="SAM" id="Phobius"/>
    </source>
</evidence>